<protein>
    <recommendedName>
        <fullName evidence="7">Protein AATF</fullName>
    </recommendedName>
</protein>
<dbReference type="InterPro" id="IPR012617">
    <property type="entry name" value="AATF_C"/>
</dbReference>
<comment type="similarity">
    <text evidence="1">Belongs to the AATF family.</text>
</comment>
<evidence type="ECO:0000313" key="5">
    <source>
        <dbReference type="EMBL" id="CAD7640696.1"/>
    </source>
</evidence>
<proteinExistence type="inferred from homology"/>
<dbReference type="Pfam" id="PF13339">
    <property type="entry name" value="AATF-Che1"/>
    <property type="match status" value="1"/>
</dbReference>
<dbReference type="EMBL" id="OC915498">
    <property type="protein sequence ID" value="CAD7640696.1"/>
    <property type="molecule type" value="Genomic_DNA"/>
</dbReference>
<dbReference type="Proteomes" id="UP000728032">
    <property type="component" value="Unassembled WGS sequence"/>
</dbReference>
<dbReference type="InterPro" id="IPR025160">
    <property type="entry name" value="AATF"/>
</dbReference>
<gene>
    <name evidence="5" type="ORF">ONB1V03_LOCUS2698</name>
</gene>
<dbReference type="AlphaFoldDB" id="A0A7R9QCE0"/>
<feature type="domain" description="AATF leucine zipper-containing" evidence="4">
    <location>
        <begin position="171"/>
        <end position="353"/>
    </location>
</feature>
<evidence type="ECO:0000259" key="4">
    <source>
        <dbReference type="Pfam" id="PF13339"/>
    </source>
</evidence>
<evidence type="ECO:0008006" key="7">
    <source>
        <dbReference type="Google" id="ProtNLM"/>
    </source>
</evidence>
<evidence type="ECO:0000259" key="3">
    <source>
        <dbReference type="Pfam" id="PF08164"/>
    </source>
</evidence>
<keyword evidence="6" id="KW-1185">Reference proteome</keyword>
<organism evidence="5">
    <name type="scientific">Oppiella nova</name>
    <dbReference type="NCBI Taxonomy" id="334625"/>
    <lineage>
        <taxon>Eukaryota</taxon>
        <taxon>Metazoa</taxon>
        <taxon>Ecdysozoa</taxon>
        <taxon>Arthropoda</taxon>
        <taxon>Chelicerata</taxon>
        <taxon>Arachnida</taxon>
        <taxon>Acari</taxon>
        <taxon>Acariformes</taxon>
        <taxon>Sarcoptiformes</taxon>
        <taxon>Oribatida</taxon>
        <taxon>Brachypylina</taxon>
        <taxon>Oppioidea</taxon>
        <taxon>Oppiidae</taxon>
        <taxon>Oppiella</taxon>
    </lineage>
</organism>
<dbReference type="OrthoDB" id="5783963at2759"/>
<accession>A0A7R9QCE0</accession>
<name>A0A7R9QCE0_9ACAR</name>
<dbReference type="EMBL" id="CAJPVJ010000673">
    <property type="protein sequence ID" value="CAG2163114.1"/>
    <property type="molecule type" value="Genomic_DNA"/>
</dbReference>
<feature type="domain" description="Apoptosis-antagonizing transcription factor C-terminal" evidence="3">
    <location>
        <begin position="439"/>
        <end position="522"/>
    </location>
</feature>
<feature type="compositionally biased region" description="Polar residues" evidence="2">
    <location>
        <begin position="1"/>
        <end position="10"/>
    </location>
</feature>
<dbReference type="PANTHER" id="PTHR15565">
    <property type="entry name" value="AATF PROTEIN APOPTOSIS ANTAGONIZING TRANSCRIPTION FACTOR"/>
    <property type="match status" value="1"/>
</dbReference>
<feature type="compositionally biased region" description="Low complexity" evidence="2">
    <location>
        <begin position="121"/>
        <end position="132"/>
    </location>
</feature>
<feature type="region of interest" description="Disordered" evidence="2">
    <location>
        <begin position="1"/>
        <end position="24"/>
    </location>
</feature>
<feature type="region of interest" description="Disordered" evidence="2">
    <location>
        <begin position="83"/>
        <end position="155"/>
    </location>
</feature>
<dbReference type="InterPro" id="IPR039223">
    <property type="entry name" value="AATF/Bfr2"/>
</dbReference>
<sequence length="527" mass="60413">MTSLSDQIASLINPLPSLTDPEDDIHTETSALNVLNTTTTDNSGGDQPLSASDLTRKARSHLWSLNERYSGIKVTRDVLTDWQSEDEHSDGSHEDKSGSDSVDTELEDREFYSDNIRAPTASSEDLNSSSDSNESENENEEAVEELSDGKDVDEGSDGYINQFSNIDVNEDISKGIALKKQLLIWDNLLECRINVQKILMDSNRCPQFDCLSLLKEGSQETEVNHSLRESSKAVKKLLKVLIDIDLSLNSQNNILVNERHSSQSTEDHSTDENIRTDNKNEFLDNSLEFRNKRKLSDCDYNEFLSKRHRNLNGIRNQLNKRKLSDCDYNEFLSKRHRNLNGIRNQLLDKWYEKTRFTANALKNKSLVGLEQSSTQQIDRILSDMERLIRRTQTKRSLYNIIGKADINDTTIDEKQLEESIGKSDDKELDAEIFDDDDFYHQLLRELIESKTANESNDPIVLSKKWLEIQKLRNKIKRKVDTKASKGRKIRYDVHSKLVNFMAPVDNCTYTDQAITQLFSSLFGLKLR</sequence>
<evidence type="ECO:0000256" key="2">
    <source>
        <dbReference type="SAM" id="MobiDB-lite"/>
    </source>
</evidence>
<feature type="compositionally biased region" description="Acidic residues" evidence="2">
    <location>
        <begin position="133"/>
        <end position="146"/>
    </location>
</feature>
<reference evidence="5" key="1">
    <citation type="submission" date="2020-11" db="EMBL/GenBank/DDBJ databases">
        <authorList>
            <person name="Tran Van P."/>
        </authorList>
    </citation>
    <scope>NUCLEOTIDE SEQUENCE</scope>
</reference>
<dbReference type="GO" id="GO:0005730">
    <property type="term" value="C:nucleolus"/>
    <property type="evidence" value="ECO:0007669"/>
    <property type="project" value="TreeGrafter"/>
</dbReference>
<evidence type="ECO:0000313" key="6">
    <source>
        <dbReference type="Proteomes" id="UP000728032"/>
    </source>
</evidence>
<feature type="compositionally biased region" description="Basic and acidic residues" evidence="2">
    <location>
        <begin position="83"/>
        <end position="98"/>
    </location>
</feature>
<dbReference type="PANTHER" id="PTHR15565:SF0">
    <property type="entry name" value="PROTEIN AATF"/>
    <property type="match status" value="1"/>
</dbReference>
<dbReference type="Pfam" id="PF08164">
    <property type="entry name" value="TRAUB"/>
    <property type="match status" value="1"/>
</dbReference>
<evidence type="ECO:0000256" key="1">
    <source>
        <dbReference type="ARBA" id="ARBA00008966"/>
    </source>
</evidence>